<gene>
    <name evidence="2" type="ORF">Z043_120110</name>
</gene>
<proteinExistence type="predicted"/>
<organism evidence="2 3">
    <name type="scientific">Scleropages formosus</name>
    <name type="common">Asian bonytongue</name>
    <name type="synonym">Osteoglossum formosum</name>
    <dbReference type="NCBI Taxonomy" id="113540"/>
    <lineage>
        <taxon>Eukaryota</taxon>
        <taxon>Metazoa</taxon>
        <taxon>Chordata</taxon>
        <taxon>Craniata</taxon>
        <taxon>Vertebrata</taxon>
        <taxon>Euteleostomi</taxon>
        <taxon>Actinopterygii</taxon>
        <taxon>Neopterygii</taxon>
        <taxon>Teleostei</taxon>
        <taxon>Osteoglossocephala</taxon>
        <taxon>Osteoglossomorpha</taxon>
        <taxon>Osteoglossiformes</taxon>
        <taxon>Osteoglossidae</taxon>
        <taxon>Scleropages</taxon>
    </lineage>
</organism>
<feature type="compositionally biased region" description="Basic residues" evidence="1">
    <location>
        <begin position="126"/>
        <end position="141"/>
    </location>
</feature>
<evidence type="ECO:0000313" key="2">
    <source>
        <dbReference type="EMBL" id="KPP61757.1"/>
    </source>
</evidence>
<evidence type="ECO:0000313" key="3">
    <source>
        <dbReference type="Proteomes" id="UP000034805"/>
    </source>
</evidence>
<dbReference type="Proteomes" id="UP000034805">
    <property type="component" value="Unassembled WGS sequence"/>
</dbReference>
<evidence type="ECO:0000256" key="1">
    <source>
        <dbReference type="SAM" id="MobiDB-lite"/>
    </source>
</evidence>
<feature type="compositionally biased region" description="Polar residues" evidence="1">
    <location>
        <begin position="107"/>
        <end position="123"/>
    </location>
</feature>
<dbReference type="AlphaFoldDB" id="A0A0P7TLF5"/>
<dbReference type="EMBL" id="JARO02009333">
    <property type="protein sequence ID" value="KPP61757.1"/>
    <property type="molecule type" value="Genomic_DNA"/>
</dbReference>
<feature type="compositionally biased region" description="Basic and acidic residues" evidence="1">
    <location>
        <begin position="142"/>
        <end position="156"/>
    </location>
</feature>
<feature type="region of interest" description="Disordered" evidence="1">
    <location>
        <begin position="107"/>
        <end position="156"/>
    </location>
</feature>
<name>A0A0P7TLF5_SCLFO</name>
<accession>A0A0P7TLF5</accession>
<reference evidence="2 3" key="1">
    <citation type="submission" date="2015-08" db="EMBL/GenBank/DDBJ databases">
        <title>The genome of the Asian arowana (Scleropages formosus).</title>
        <authorList>
            <person name="Tan M.H."/>
            <person name="Gan H.M."/>
            <person name="Croft L.J."/>
            <person name="Austin C.M."/>
        </authorList>
    </citation>
    <scope>NUCLEOTIDE SEQUENCE [LARGE SCALE GENOMIC DNA]</scope>
    <source>
        <strain evidence="2">Aro1</strain>
    </source>
</reference>
<sequence length="264" mass="29650">SQGGRAYPRTIGYKAEAVKQRQKLTIVQQLISDGHDLHNTLNEITPVTAQTLDTWNGGGKMRKSSHADAVLGSRVSGSKEEVMLFHPNVVEKQAHTGPGVEREHLTLFSTPVTSSTKAQGTPKDTNRKRSKGLTSKGYKKSRREERATPPADSRARLEVPITLGEESEVLSRMNRRKVPGLDGLPVEFYSTFWDILGPVFVEVVEELLTRGGPTWVNWEERLAIARRKKGLWKARTVWPLLEPLCKELNDEMALTFDDIMKRLP</sequence>
<protein>
    <submittedName>
        <fullName evidence="2">Uncharacterized protein</fullName>
    </submittedName>
</protein>
<feature type="non-terminal residue" evidence="2">
    <location>
        <position position="1"/>
    </location>
</feature>
<feature type="non-terminal residue" evidence="2">
    <location>
        <position position="264"/>
    </location>
</feature>
<comment type="caution">
    <text evidence="2">The sequence shown here is derived from an EMBL/GenBank/DDBJ whole genome shotgun (WGS) entry which is preliminary data.</text>
</comment>